<reference evidence="1 2" key="1">
    <citation type="submission" date="2018-02" db="EMBL/GenBank/DDBJ databases">
        <authorList>
            <person name="Holder M.E."/>
            <person name="Ajami N.J."/>
            <person name="Petrosino J.F."/>
        </authorList>
    </citation>
    <scope>NUCLEOTIDE SEQUENCE [LARGE SCALE GENOMIC DNA]</scope>
    <source>
        <strain evidence="1 2">ATCC 33285</strain>
    </source>
</reference>
<accession>A0ABM6T9Y0</accession>
<keyword evidence="2" id="KW-1185">Reference proteome</keyword>
<dbReference type="Proteomes" id="UP000238304">
    <property type="component" value="Chromosome"/>
</dbReference>
<proteinExistence type="predicted"/>
<protein>
    <submittedName>
        <fullName evidence="1">Uncharacterized protein</fullName>
    </submittedName>
</protein>
<dbReference type="RefSeq" id="WP_106042163.1">
    <property type="nucleotide sequence ID" value="NZ_CALHZC010000039.1"/>
</dbReference>
<organism evidence="1 2">
    <name type="scientific">Bacteroides zoogleoformans</name>
    <dbReference type="NCBI Taxonomy" id="28119"/>
    <lineage>
        <taxon>Bacteria</taxon>
        <taxon>Pseudomonadati</taxon>
        <taxon>Bacteroidota</taxon>
        <taxon>Bacteroidia</taxon>
        <taxon>Bacteroidales</taxon>
        <taxon>Bacteroidaceae</taxon>
        <taxon>Bacteroides</taxon>
    </lineage>
</organism>
<name>A0ABM6T9Y0_9BACE</name>
<evidence type="ECO:0000313" key="1">
    <source>
        <dbReference type="EMBL" id="AVM53469.1"/>
    </source>
</evidence>
<evidence type="ECO:0000313" key="2">
    <source>
        <dbReference type="Proteomes" id="UP000238304"/>
    </source>
</evidence>
<sequence length="174" mass="19336">MKTTIKLFSMLVAFAMFNGCDKLKELADVNLNSEVKIDIPVRLNNDTSGEEQLEVKLSDAKELSEYIDYLEKIRVTSLVVSVPAYNGSNAVYDLELKIDGSTVYKGNGVDVPDMKQKETTINVAEQDVLDRIGRNFLNNKKIVVRGRAETKSGAVTANFTVRCIIKMEITANPL</sequence>
<dbReference type="EMBL" id="CP027231">
    <property type="protein sequence ID" value="AVM53469.1"/>
    <property type="molecule type" value="Genomic_DNA"/>
</dbReference>
<gene>
    <name evidence="1" type="ORF">C4H11_11485</name>
</gene>